<dbReference type="WBParaSite" id="RSKR_0000076650.1">
    <property type="protein sequence ID" value="RSKR_0000076650.1"/>
    <property type="gene ID" value="RSKR_0000076650"/>
</dbReference>
<organism evidence="1 2">
    <name type="scientific">Rhabditophanes sp. KR3021</name>
    <dbReference type="NCBI Taxonomy" id="114890"/>
    <lineage>
        <taxon>Eukaryota</taxon>
        <taxon>Metazoa</taxon>
        <taxon>Ecdysozoa</taxon>
        <taxon>Nematoda</taxon>
        <taxon>Chromadorea</taxon>
        <taxon>Rhabditida</taxon>
        <taxon>Tylenchina</taxon>
        <taxon>Panagrolaimomorpha</taxon>
        <taxon>Strongyloidoidea</taxon>
        <taxon>Alloionematidae</taxon>
        <taxon>Rhabditophanes</taxon>
    </lineage>
</organism>
<accession>A0AC35THW7</accession>
<sequence>MAQNIPIPDDVISSDSRSLRDSTYSLIPNKLSLSTENLVSIGKKKKQQEMNFGKLAQKRLNCARIYSYTFVGTLVLICLVIAYFQYIQFHTTIDMISSVQM</sequence>
<name>A0AC35THW7_9BILA</name>
<proteinExistence type="predicted"/>
<evidence type="ECO:0000313" key="1">
    <source>
        <dbReference type="Proteomes" id="UP000095286"/>
    </source>
</evidence>
<evidence type="ECO:0000313" key="2">
    <source>
        <dbReference type="WBParaSite" id="RSKR_0000076650.1"/>
    </source>
</evidence>
<dbReference type="Proteomes" id="UP000095286">
    <property type="component" value="Unplaced"/>
</dbReference>
<protein>
    <submittedName>
        <fullName evidence="2">Uncharacterized protein</fullName>
    </submittedName>
</protein>
<reference evidence="2" key="1">
    <citation type="submission" date="2016-11" db="UniProtKB">
        <authorList>
            <consortium name="WormBaseParasite"/>
        </authorList>
    </citation>
    <scope>IDENTIFICATION</scope>
    <source>
        <strain evidence="2">KR3021</strain>
    </source>
</reference>